<feature type="compositionally biased region" description="Low complexity" evidence="1">
    <location>
        <begin position="44"/>
        <end position="60"/>
    </location>
</feature>
<evidence type="ECO:0000313" key="2">
    <source>
        <dbReference type="EMBL" id="ONM35226.1"/>
    </source>
</evidence>
<evidence type="ECO:0000256" key="1">
    <source>
        <dbReference type="SAM" id="MobiDB-lite"/>
    </source>
</evidence>
<feature type="region of interest" description="Disordered" evidence="1">
    <location>
        <begin position="44"/>
        <end position="78"/>
    </location>
</feature>
<accession>A0A1D6N3F9</accession>
<reference evidence="2" key="1">
    <citation type="submission" date="2015-12" db="EMBL/GenBank/DDBJ databases">
        <title>Update maize B73 reference genome by single molecule sequencing technologies.</title>
        <authorList>
            <consortium name="Maize Genome Sequencing Project"/>
            <person name="Ware D."/>
        </authorList>
    </citation>
    <scope>NUCLEOTIDE SEQUENCE [LARGE SCALE GENOMIC DNA]</scope>
    <source>
        <tissue evidence="2">Seedling</tissue>
    </source>
</reference>
<sequence>MYMSQQTWLHAPKVMRLFTSQQLCRVRSVALHHLFVFTGLGRVTRTSSSQPTSGSWSRSTITALASQRSRRIPAHSNP</sequence>
<dbReference type="AlphaFoldDB" id="A0A1D6N3F9"/>
<dbReference type="EMBL" id="CM007649">
    <property type="protein sequence ID" value="ONM35226.1"/>
    <property type="molecule type" value="Genomic_DNA"/>
</dbReference>
<proteinExistence type="predicted"/>
<organism evidence="2">
    <name type="scientific">Zea mays</name>
    <name type="common">Maize</name>
    <dbReference type="NCBI Taxonomy" id="4577"/>
    <lineage>
        <taxon>Eukaryota</taxon>
        <taxon>Viridiplantae</taxon>
        <taxon>Streptophyta</taxon>
        <taxon>Embryophyta</taxon>
        <taxon>Tracheophyta</taxon>
        <taxon>Spermatophyta</taxon>
        <taxon>Magnoliopsida</taxon>
        <taxon>Liliopsida</taxon>
        <taxon>Poales</taxon>
        <taxon>Poaceae</taxon>
        <taxon>PACMAD clade</taxon>
        <taxon>Panicoideae</taxon>
        <taxon>Andropogonodae</taxon>
        <taxon>Andropogoneae</taxon>
        <taxon>Tripsacinae</taxon>
        <taxon>Zea</taxon>
    </lineage>
</organism>
<feature type="compositionally biased region" description="Basic residues" evidence="1">
    <location>
        <begin position="68"/>
        <end position="78"/>
    </location>
</feature>
<gene>
    <name evidence="2" type="ORF">ZEAMMB73_Zm00001d042393</name>
</gene>
<protein>
    <submittedName>
        <fullName evidence="2">Uncharacterized protein</fullName>
    </submittedName>
</protein>
<name>A0A1D6N3F9_MAIZE</name>